<evidence type="ECO:0008006" key="3">
    <source>
        <dbReference type="Google" id="ProtNLM"/>
    </source>
</evidence>
<dbReference type="AlphaFoldDB" id="A0A1H8HTA2"/>
<dbReference type="InterPro" id="IPR045424">
    <property type="entry name" value="DUF6509"/>
</dbReference>
<organism evidence="1 2">
    <name type="scientific">Mesobacillus persicus</name>
    <dbReference type="NCBI Taxonomy" id="930146"/>
    <lineage>
        <taxon>Bacteria</taxon>
        <taxon>Bacillati</taxon>
        <taxon>Bacillota</taxon>
        <taxon>Bacilli</taxon>
        <taxon>Bacillales</taxon>
        <taxon>Bacillaceae</taxon>
        <taxon>Mesobacillus</taxon>
    </lineage>
</organism>
<dbReference type="OrthoDB" id="2736409at2"/>
<reference evidence="2" key="1">
    <citation type="submission" date="2016-10" db="EMBL/GenBank/DDBJ databases">
        <authorList>
            <person name="Varghese N."/>
            <person name="Submissions S."/>
        </authorList>
    </citation>
    <scope>NUCLEOTIDE SEQUENCE [LARGE SCALE GENOMIC DNA]</scope>
    <source>
        <strain evidence="2">B48,IBRC-M 10115,DSM 25386,CECT 8001</strain>
    </source>
</reference>
<gene>
    <name evidence="1" type="ORF">SAMN05192533_115128</name>
</gene>
<evidence type="ECO:0000313" key="1">
    <source>
        <dbReference type="EMBL" id="SEN59307.1"/>
    </source>
</evidence>
<proteinExistence type="predicted"/>
<name>A0A1H8HTA2_9BACI</name>
<dbReference type="Pfam" id="PF20119">
    <property type="entry name" value="DUF6509"/>
    <property type="match status" value="1"/>
</dbReference>
<evidence type="ECO:0000313" key="2">
    <source>
        <dbReference type="Proteomes" id="UP000198553"/>
    </source>
</evidence>
<dbReference type="STRING" id="930146.SAMN05192533_115128"/>
<dbReference type="Proteomes" id="UP000198553">
    <property type="component" value="Unassembled WGS sequence"/>
</dbReference>
<accession>A0A1H8HTA2</accession>
<dbReference type="EMBL" id="FOBW01000015">
    <property type="protein sequence ID" value="SEN59307.1"/>
    <property type="molecule type" value="Genomic_DNA"/>
</dbReference>
<protein>
    <recommendedName>
        <fullName evidence="3">Pullulanase</fullName>
    </recommendedName>
</protein>
<dbReference type="RefSeq" id="WP_090749108.1">
    <property type="nucleotide sequence ID" value="NZ_FOBW01000015.1"/>
</dbReference>
<sequence length="98" mass="11408">MEITGHTVEVLEDPFGLLDGERFEFFLNIAVDEEDELYTENGLLLKVIFTATNEESRILQYYFVEQSTEKILDFALEDDEENLVKSYCKDNIPMDDAE</sequence>
<keyword evidence="2" id="KW-1185">Reference proteome</keyword>